<gene>
    <name evidence="1" type="ORF">KIN20_035521</name>
</gene>
<proteinExistence type="predicted"/>
<dbReference type="Proteomes" id="UP001196413">
    <property type="component" value="Unassembled WGS sequence"/>
</dbReference>
<dbReference type="AlphaFoldDB" id="A0AAD5RBJ1"/>
<sequence>MPSGLETVPCKQRRRCVECYKNLAADKGSQYARDHTKRTLTRCNRCKTHFCVNCYDPAHLCRPGELTTYCINAEEIHSNAFNEAVDVKYSRESTPPGLEKVPSKKRRRCVECYNDLSAVMGSYYARDHARKTHTRCVRCKTFFCVKCYDPGHRCGPRETT</sequence>
<protein>
    <submittedName>
        <fullName evidence="1">Uncharacterized protein</fullName>
    </submittedName>
</protein>
<comment type="caution">
    <text evidence="1">The sequence shown here is derived from an EMBL/GenBank/DDBJ whole genome shotgun (WGS) entry which is preliminary data.</text>
</comment>
<organism evidence="1 2">
    <name type="scientific">Parelaphostrongylus tenuis</name>
    <name type="common">Meningeal worm</name>
    <dbReference type="NCBI Taxonomy" id="148309"/>
    <lineage>
        <taxon>Eukaryota</taxon>
        <taxon>Metazoa</taxon>
        <taxon>Ecdysozoa</taxon>
        <taxon>Nematoda</taxon>
        <taxon>Chromadorea</taxon>
        <taxon>Rhabditida</taxon>
        <taxon>Rhabditina</taxon>
        <taxon>Rhabditomorpha</taxon>
        <taxon>Strongyloidea</taxon>
        <taxon>Metastrongylidae</taxon>
        <taxon>Parelaphostrongylus</taxon>
    </lineage>
</organism>
<evidence type="ECO:0000313" key="2">
    <source>
        <dbReference type="Proteomes" id="UP001196413"/>
    </source>
</evidence>
<accession>A0AAD5RBJ1</accession>
<keyword evidence="2" id="KW-1185">Reference proteome</keyword>
<reference evidence="1" key="1">
    <citation type="submission" date="2021-06" db="EMBL/GenBank/DDBJ databases">
        <title>Parelaphostrongylus tenuis whole genome reference sequence.</title>
        <authorList>
            <person name="Garwood T.J."/>
            <person name="Larsen P.A."/>
            <person name="Fountain-Jones N.M."/>
            <person name="Garbe J.R."/>
            <person name="Macchietto M.G."/>
            <person name="Kania S.A."/>
            <person name="Gerhold R.W."/>
            <person name="Richards J.E."/>
            <person name="Wolf T.M."/>
        </authorList>
    </citation>
    <scope>NUCLEOTIDE SEQUENCE</scope>
    <source>
        <strain evidence="1">MNPRO001-30</strain>
        <tissue evidence="1">Meninges</tissue>
    </source>
</reference>
<dbReference type="EMBL" id="JAHQIW010007234">
    <property type="protein sequence ID" value="KAJ1373179.1"/>
    <property type="molecule type" value="Genomic_DNA"/>
</dbReference>
<evidence type="ECO:0000313" key="1">
    <source>
        <dbReference type="EMBL" id="KAJ1373179.1"/>
    </source>
</evidence>
<name>A0AAD5RBJ1_PARTN</name>